<dbReference type="InterPro" id="IPR000182">
    <property type="entry name" value="GNAT_dom"/>
</dbReference>
<keyword evidence="11" id="KW-1185">Reference proteome</keyword>
<comment type="pathway">
    <text evidence="8">Nucleotide-sugar biosynthesis; UDP-N-acetyl-alpha-D-glucosamine biosynthesis; N-acetyl-alpha-D-glucosamine 1-phosphate from alpha-D-glucosamine 6-phosphate (route I): step 1/2.</text>
</comment>
<evidence type="ECO:0000256" key="4">
    <source>
        <dbReference type="ARBA" id="ARBA00022679"/>
    </source>
</evidence>
<dbReference type="Proteomes" id="UP000274822">
    <property type="component" value="Unassembled WGS sequence"/>
</dbReference>
<reference evidence="10 11" key="1">
    <citation type="journal article" date="2018" name="New Phytol.">
        <title>Phylogenomics of Endogonaceae and evolution of mycorrhizas within Mucoromycota.</title>
        <authorList>
            <person name="Chang Y."/>
            <person name="Desiro A."/>
            <person name="Na H."/>
            <person name="Sandor L."/>
            <person name="Lipzen A."/>
            <person name="Clum A."/>
            <person name="Barry K."/>
            <person name="Grigoriev I.V."/>
            <person name="Martin F.M."/>
            <person name="Stajich J.E."/>
            <person name="Smith M.E."/>
            <person name="Bonito G."/>
            <person name="Spatafora J.W."/>
        </authorList>
    </citation>
    <scope>NUCLEOTIDE SEQUENCE [LARGE SCALE GENOMIC DNA]</scope>
    <source>
        <strain evidence="10 11">AD002</strain>
    </source>
</reference>
<dbReference type="EC" id="2.3.1.4" evidence="8"/>
<gene>
    <name evidence="10" type="ORF">BC938DRAFT_475632</name>
</gene>
<dbReference type="PANTHER" id="PTHR13355:SF11">
    <property type="entry name" value="GLUCOSAMINE 6-PHOSPHATE N-ACETYLTRANSFERASE"/>
    <property type="match status" value="1"/>
</dbReference>
<evidence type="ECO:0000259" key="9">
    <source>
        <dbReference type="PROSITE" id="PS51186"/>
    </source>
</evidence>
<evidence type="ECO:0000256" key="3">
    <source>
        <dbReference type="ARBA" id="ARBA00011738"/>
    </source>
</evidence>
<evidence type="ECO:0000256" key="2">
    <source>
        <dbReference type="ARBA" id="ARBA00004586"/>
    </source>
</evidence>
<dbReference type="FunFam" id="3.40.630.30:FF:000048">
    <property type="entry name" value="Glucosamine 6-phosphate N-acetyltransferase"/>
    <property type="match status" value="1"/>
</dbReference>
<dbReference type="Pfam" id="PF00583">
    <property type="entry name" value="Acetyltransf_1"/>
    <property type="match status" value="1"/>
</dbReference>
<keyword evidence="4 8" id="KW-0808">Transferase</keyword>
<dbReference type="CDD" id="cd04301">
    <property type="entry name" value="NAT_SF"/>
    <property type="match status" value="1"/>
</dbReference>
<dbReference type="GO" id="GO:0004343">
    <property type="term" value="F:glucosamine 6-phosphate N-acetyltransferase activity"/>
    <property type="evidence" value="ECO:0007669"/>
    <property type="project" value="UniProtKB-UniRule"/>
</dbReference>
<dbReference type="SUPFAM" id="SSF55729">
    <property type="entry name" value="Acyl-CoA N-acyltransferases (Nat)"/>
    <property type="match status" value="1"/>
</dbReference>
<dbReference type="Gene3D" id="3.40.630.30">
    <property type="match status" value="1"/>
</dbReference>
<feature type="domain" description="N-acetyltransferase" evidence="9">
    <location>
        <begin position="23"/>
        <end position="177"/>
    </location>
</feature>
<comment type="subunit">
    <text evidence="3">Homodimer.</text>
</comment>
<name>A0A433QRD7_9FUNG</name>
<evidence type="ECO:0000313" key="11">
    <source>
        <dbReference type="Proteomes" id="UP000274822"/>
    </source>
</evidence>
<evidence type="ECO:0000256" key="5">
    <source>
        <dbReference type="ARBA" id="ARBA00022824"/>
    </source>
</evidence>
<protein>
    <recommendedName>
        <fullName evidence="8">Glucosamine 6-phosphate N-acetyltransferase</fullName>
        <ecNumber evidence="8">2.3.1.4</ecNumber>
    </recommendedName>
</protein>
<evidence type="ECO:0000256" key="8">
    <source>
        <dbReference type="RuleBase" id="RU365086"/>
    </source>
</evidence>
<comment type="caution">
    <text evidence="10">The sequence shown here is derived from an EMBL/GenBank/DDBJ whole genome shotgun (WGS) entry which is preliminary data.</text>
</comment>
<dbReference type="PANTHER" id="PTHR13355">
    <property type="entry name" value="GLUCOSAMINE 6-PHOSPHATE N-ACETYLTRANSFERASE"/>
    <property type="match status" value="1"/>
</dbReference>
<comment type="subcellular location">
    <subcellularLocation>
        <location evidence="1">Endomembrane system</location>
        <topology evidence="1">Peripheral membrane protein</topology>
    </subcellularLocation>
    <subcellularLocation>
        <location evidence="2">Endoplasmic reticulum membrane</location>
    </subcellularLocation>
</comment>
<dbReference type="AlphaFoldDB" id="A0A433QRD7"/>
<comment type="similarity">
    <text evidence="8">Belongs to the acetyltransferase family. GNA1 subfamily.</text>
</comment>
<dbReference type="EMBL" id="RBNJ01002122">
    <property type="protein sequence ID" value="RUS32354.1"/>
    <property type="molecule type" value="Genomic_DNA"/>
</dbReference>
<keyword evidence="6" id="KW-0472">Membrane</keyword>
<dbReference type="InterPro" id="IPR016181">
    <property type="entry name" value="Acyl_CoA_acyltransferase"/>
</dbReference>
<dbReference type="PROSITE" id="PS51186">
    <property type="entry name" value="GNAT"/>
    <property type="match status" value="1"/>
</dbReference>
<dbReference type="UniPathway" id="UPA00113">
    <property type="reaction ID" value="UER00529"/>
</dbReference>
<evidence type="ECO:0000313" key="10">
    <source>
        <dbReference type="EMBL" id="RUS32354.1"/>
    </source>
</evidence>
<keyword evidence="5" id="KW-0256">Endoplasmic reticulum</keyword>
<dbReference type="InterPro" id="IPR039143">
    <property type="entry name" value="GNPNAT1-like"/>
</dbReference>
<dbReference type="GO" id="GO:0006048">
    <property type="term" value="P:UDP-N-acetylglucosamine biosynthetic process"/>
    <property type="evidence" value="ECO:0007669"/>
    <property type="project" value="UniProtKB-UniRule"/>
</dbReference>
<organism evidence="10 11">
    <name type="scientific">Jimgerdemannia flammicorona</name>
    <dbReference type="NCBI Taxonomy" id="994334"/>
    <lineage>
        <taxon>Eukaryota</taxon>
        <taxon>Fungi</taxon>
        <taxon>Fungi incertae sedis</taxon>
        <taxon>Mucoromycota</taxon>
        <taxon>Mucoromycotina</taxon>
        <taxon>Endogonomycetes</taxon>
        <taxon>Endogonales</taxon>
        <taxon>Endogonaceae</taxon>
        <taxon>Jimgerdemannia</taxon>
    </lineage>
</organism>
<evidence type="ECO:0000256" key="7">
    <source>
        <dbReference type="ARBA" id="ARBA00023315"/>
    </source>
</evidence>
<keyword evidence="7 8" id="KW-0012">Acyltransferase</keyword>
<evidence type="ECO:0000256" key="1">
    <source>
        <dbReference type="ARBA" id="ARBA00004184"/>
    </source>
</evidence>
<accession>A0A433QRD7</accession>
<dbReference type="GO" id="GO:0005789">
    <property type="term" value="C:endoplasmic reticulum membrane"/>
    <property type="evidence" value="ECO:0007669"/>
    <property type="project" value="UniProtKB-SubCell"/>
</dbReference>
<comment type="catalytic activity">
    <reaction evidence="8">
        <text>D-glucosamine 6-phosphate + acetyl-CoA = N-acetyl-D-glucosamine 6-phosphate + CoA + H(+)</text>
        <dbReference type="Rhea" id="RHEA:10292"/>
        <dbReference type="ChEBI" id="CHEBI:15378"/>
        <dbReference type="ChEBI" id="CHEBI:57287"/>
        <dbReference type="ChEBI" id="CHEBI:57288"/>
        <dbReference type="ChEBI" id="CHEBI:57513"/>
        <dbReference type="ChEBI" id="CHEBI:58725"/>
        <dbReference type="EC" id="2.3.1.4"/>
    </reaction>
</comment>
<sequence length="263" mass="30351">MTVNLFADLLISANVQAQLPKGYRIRPLAIDDYDRGVLKLLSQLSVVGEVSKDQFIERFEHMRNLKTYFITVIHEESTDRTVAVGTLVVEYKFLHECGKIGHIEDIVVDDSQRGKKFGQRLIDQLQYTARAIGCYKVILNCTLHNVPFYEKCGLHQKDVQMANYFEPLLIREEEKIQRENWRKFEHRRNSGLGLSPMAERSFHQMLHEVEEARLNKLRETDDERDERQVGTTIAGVLSEEEKVQTVTGSLKILTIETKTDGAK</sequence>
<evidence type="ECO:0000256" key="6">
    <source>
        <dbReference type="ARBA" id="ARBA00023136"/>
    </source>
</evidence>
<proteinExistence type="inferred from homology"/>